<evidence type="ECO:0000313" key="2">
    <source>
        <dbReference type="Proteomes" id="UP000267164"/>
    </source>
</evidence>
<protein>
    <submittedName>
        <fullName evidence="1">Uncharacterized protein</fullName>
    </submittedName>
</protein>
<dbReference type="Proteomes" id="UP000267164">
    <property type="component" value="Chromosome"/>
</dbReference>
<evidence type="ECO:0000313" key="1">
    <source>
        <dbReference type="EMBL" id="AYF76829.1"/>
    </source>
</evidence>
<dbReference type="OrthoDB" id="4350965at2"/>
<dbReference type="EMBL" id="CP032568">
    <property type="protein sequence ID" value="AYF76829.1"/>
    <property type="molecule type" value="Genomic_DNA"/>
</dbReference>
<dbReference type="RefSeq" id="WP_120740716.1">
    <property type="nucleotide sequence ID" value="NZ_CP032568.1"/>
</dbReference>
<keyword evidence="2" id="KW-1185">Reference proteome</keyword>
<accession>A0A386ZJM8</accession>
<dbReference type="KEGG" id="nyu:D7D52_26830"/>
<gene>
    <name evidence="1" type="ORF">D7D52_26830</name>
</gene>
<organism evidence="1 2">
    <name type="scientific">Nocardia yunnanensis</name>
    <dbReference type="NCBI Taxonomy" id="2382165"/>
    <lineage>
        <taxon>Bacteria</taxon>
        <taxon>Bacillati</taxon>
        <taxon>Actinomycetota</taxon>
        <taxon>Actinomycetes</taxon>
        <taxon>Mycobacteriales</taxon>
        <taxon>Nocardiaceae</taxon>
        <taxon>Nocardia</taxon>
    </lineage>
</organism>
<dbReference type="AlphaFoldDB" id="A0A386ZJM8"/>
<proteinExistence type="predicted"/>
<reference evidence="1 2" key="1">
    <citation type="submission" date="2018-09" db="EMBL/GenBank/DDBJ databases">
        <title>Nocardia yunnanensis sp. nov., an actinomycete isolated from a soil sample.</title>
        <authorList>
            <person name="Zhang J."/>
        </authorList>
    </citation>
    <scope>NUCLEOTIDE SEQUENCE [LARGE SCALE GENOMIC DNA]</scope>
    <source>
        <strain evidence="1 2">CFHS0054</strain>
    </source>
</reference>
<sequence length="112" mass="11937">MSEDAPDFNAYGEEELFAALGSYLLGEGFGAGPQDDDGNRRFGRQWFEDRLDSFREAVCGSRIAAQLTGDFTTDVTAVASLLPLGSDKLLALTVAAIIVRRGVTRFCGAGPS</sequence>
<name>A0A386ZJM8_9NOCA</name>